<sequence length="651" mass="73769">MSTDLASVPAPLVPAQDDLPLVQVSPKQVLKIALRVKKLIDTVVPIQLTEEEVIKPSSIVLTEKIFQLILEAAGGKGDGAPGTSSRRYRATLVFVLLVIKKWNRRAALSLLYDSDLYNTRAFVAECYAKRILDTEQDEYYMFRDMLCQRYSITVHGSDSAPANALELAADLHSTVVIGSSGYQRCMKWLWRGWMVQSDQTPTEYDFYAKVNDPRFWSHFDPDRIKTPKYQNYIQLLVSLIYLAFYSYAVNNANPSASLIASELWLYLFTFGFILDEINKLLNVGYAYIGFWNTFNDTLYILVVVAFGFRCAALTYSKSSDQRLSYDLAAYHILSCAAPLIWGRLLLFLDSVRFFGAMLIVLKELMKESIIFFVLLVVVAGGFLQAFIGLDIADGTRDVTMLVVQVMTRTVLDGIDFEWMDGFAPPYGEVLYYIFTFLVSTLLLNILVALFNSAYQNIYDNATDEYLASMAQKTLRFIRAPDENVFIPPLNLLELAFLILPFEWWMDASMYQRINRIFMSIIYSPFLLLIAVDEAKAARRVLYNRSKGVHDDANEEDEEWDLFDGFTIDAHGIHSYGAEAVQMEMAIEAGDPEFKIDEDAFQKKVEKQVPNFDPQRQTGISAAKAEELIAKIDALSALVEKLTLEKGQSSSS</sequence>
<organism evidence="4 5">
    <name type="scientific">Sugiyamaella lignohabitans</name>
    <dbReference type="NCBI Taxonomy" id="796027"/>
    <lineage>
        <taxon>Eukaryota</taxon>
        <taxon>Fungi</taxon>
        <taxon>Dikarya</taxon>
        <taxon>Ascomycota</taxon>
        <taxon>Saccharomycotina</taxon>
        <taxon>Dipodascomycetes</taxon>
        <taxon>Dipodascales</taxon>
        <taxon>Trichomonascaceae</taxon>
        <taxon>Sugiyamaella</taxon>
    </lineage>
</organism>
<dbReference type="KEGG" id="slb:AWJ20_2091"/>
<evidence type="ECO:0000313" key="5">
    <source>
        <dbReference type="Proteomes" id="UP000189580"/>
    </source>
</evidence>
<evidence type="ECO:0000259" key="3">
    <source>
        <dbReference type="Pfam" id="PF23317"/>
    </source>
</evidence>
<dbReference type="InterPro" id="IPR056336">
    <property type="entry name" value="YVC1_C"/>
</dbReference>
<reference evidence="4 5" key="1">
    <citation type="submission" date="2016-02" db="EMBL/GenBank/DDBJ databases">
        <title>Complete genome sequence and transcriptome regulation of the pentose utilising yeast Sugiyamaella lignohabitans.</title>
        <authorList>
            <person name="Bellasio M."/>
            <person name="Peymann A."/>
            <person name="Valli M."/>
            <person name="Sipitzky M."/>
            <person name="Graf A."/>
            <person name="Sauer M."/>
            <person name="Marx H."/>
            <person name="Mattanovich D."/>
        </authorList>
    </citation>
    <scope>NUCLEOTIDE SEQUENCE [LARGE SCALE GENOMIC DNA]</scope>
    <source>
        <strain evidence="4 5">CBS 10342</strain>
    </source>
</reference>
<feature type="domain" description="Calcium channel YVC1-like C-terminal transmembrane" evidence="3">
    <location>
        <begin position="256"/>
        <end position="543"/>
    </location>
</feature>
<dbReference type="PANTHER" id="PTHR35859:SF5">
    <property type="entry name" value="ION TRANSPORT DOMAIN-CONTAINING PROTEIN"/>
    <property type="match status" value="1"/>
</dbReference>
<feature type="transmembrane region" description="Helical" evidence="1">
    <location>
        <begin position="232"/>
        <end position="249"/>
    </location>
</feature>
<feature type="transmembrane region" description="Helical" evidence="1">
    <location>
        <begin position="328"/>
        <end position="348"/>
    </location>
</feature>
<dbReference type="EMBL" id="CP014503">
    <property type="protein sequence ID" value="ANB14498.1"/>
    <property type="molecule type" value="Genomic_DNA"/>
</dbReference>
<dbReference type="GeneID" id="30033964"/>
<keyword evidence="5" id="KW-1185">Reference proteome</keyword>
<dbReference type="InterPro" id="IPR056337">
    <property type="entry name" value="LHD_YVC1"/>
</dbReference>
<dbReference type="OrthoDB" id="301415at2759"/>
<dbReference type="RefSeq" id="XP_018736975.1">
    <property type="nucleotide sequence ID" value="XM_018879019.1"/>
</dbReference>
<gene>
    <name evidence="4" type="primary">YVC1</name>
    <name evidence="4" type="ORF">AWJ20_2091</name>
</gene>
<accession>A0A167EV52</accession>
<proteinExistence type="predicted"/>
<feature type="transmembrane region" description="Helical" evidence="1">
    <location>
        <begin position="369"/>
        <end position="387"/>
    </location>
</feature>
<dbReference type="PANTHER" id="PTHR35859">
    <property type="entry name" value="NONSELECTIVE CATION CHANNEL PROTEIN"/>
    <property type="match status" value="1"/>
</dbReference>
<dbReference type="InterPro" id="IPR052971">
    <property type="entry name" value="TRP_calcium_channel"/>
</dbReference>
<dbReference type="AlphaFoldDB" id="A0A167EV52"/>
<dbReference type="Pfam" id="PF23190">
    <property type="entry name" value="LHD_TRPY1"/>
    <property type="match status" value="1"/>
</dbReference>
<keyword evidence="1" id="KW-0472">Membrane</keyword>
<dbReference type="Proteomes" id="UP000189580">
    <property type="component" value="Chromosome b"/>
</dbReference>
<feature type="transmembrane region" description="Helical" evidence="1">
    <location>
        <begin position="429"/>
        <end position="450"/>
    </location>
</feature>
<feature type="transmembrane region" description="Helical" evidence="1">
    <location>
        <begin position="513"/>
        <end position="531"/>
    </location>
</feature>
<keyword evidence="1" id="KW-1133">Transmembrane helix</keyword>
<name>A0A167EV52_9ASCO</name>
<evidence type="ECO:0000259" key="2">
    <source>
        <dbReference type="Pfam" id="PF23190"/>
    </source>
</evidence>
<protein>
    <submittedName>
        <fullName evidence="4">Yvc1p</fullName>
    </submittedName>
</protein>
<keyword evidence="1" id="KW-0812">Transmembrane</keyword>
<evidence type="ECO:0000313" key="4">
    <source>
        <dbReference type="EMBL" id="ANB14498.1"/>
    </source>
</evidence>
<feature type="domain" description="YVC1 N-terminal linker helical" evidence="2">
    <location>
        <begin position="29"/>
        <end position="219"/>
    </location>
</feature>
<dbReference type="Pfam" id="PF23317">
    <property type="entry name" value="YVC1_C"/>
    <property type="match status" value="1"/>
</dbReference>
<evidence type="ECO:0000256" key="1">
    <source>
        <dbReference type="SAM" id="Phobius"/>
    </source>
</evidence>